<dbReference type="PANTHER" id="PTHR24408:SF58">
    <property type="entry name" value="TRANSCRIPTION FACTOR (TFIIIA), PUTATIVE (AFU_ORTHOLOGUE AFUA_1G05150)-RELATED"/>
    <property type="match status" value="1"/>
</dbReference>
<keyword evidence="7" id="KW-0805">Transcription regulation</keyword>
<keyword evidence="6" id="KW-0862">Zinc</keyword>
<evidence type="ECO:0000259" key="13">
    <source>
        <dbReference type="PROSITE" id="PS50157"/>
    </source>
</evidence>
<dbReference type="Proteomes" id="UP001144673">
    <property type="component" value="Chromosome 3"/>
</dbReference>
<keyword evidence="15" id="KW-1185">Reference proteome</keyword>
<organism evidence="14 15">
    <name type="scientific">Akanthomyces muscarius</name>
    <name type="common">Entomopathogenic fungus</name>
    <name type="synonym">Lecanicillium muscarium</name>
    <dbReference type="NCBI Taxonomy" id="2231603"/>
    <lineage>
        <taxon>Eukaryota</taxon>
        <taxon>Fungi</taxon>
        <taxon>Dikarya</taxon>
        <taxon>Ascomycota</taxon>
        <taxon>Pezizomycotina</taxon>
        <taxon>Sordariomycetes</taxon>
        <taxon>Hypocreomycetidae</taxon>
        <taxon>Hypocreales</taxon>
        <taxon>Cordycipitaceae</taxon>
        <taxon>Akanthomyces</taxon>
    </lineage>
</organism>
<dbReference type="RefSeq" id="XP_056050758.1">
    <property type="nucleotide sequence ID" value="XM_056193753.1"/>
</dbReference>
<evidence type="ECO:0000256" key="11">
    <source>
        <dbReference type="PROSITE-ProRule" id="PRU00042"/>
    </source>
</evidence>
<protein>
    <recommendedName>
        <fullName evidence="13">C2H2-type domain-containing protein</fullName>
    </recommendedName>
</protein>
<dbReference type="InterPro" id="IPR036236">
    <property type="entry name" value="Znf_C2H2_sf"/>
</dbReference>
<dbReference type="GO" id="GO:0005634">
    <property type="term" value="C:nucleus"/>
    <property type="evidence" value="ECO:0007669"/>
    <property type="project" value="UniProtKB-SubCell"/>
</dbReference>
<keyword evidence="5 11" id="KW-0863">Zinc-finger</keyword>
<feature type="compositionally biased region" description="Polar residues" evidence="12">
    <location>
        <begin position="211"/>
        <end position="228"/>
    </location>
</feature>
<dbReference type="GO" id="GO:0000981">
    <property type="term" value="F:DNA-binding transcription factor activity, RNA polymerase II-specific"/>
    <property type="evidence" value="ECO:0007669"/>
    <property type="project" value="TreeGrafter"/>
</dbReference>
<evidence type="ECO:0000256" key="10">
    <source>
        <dbReference type="ARBA" id="ARBA00023242"/>
    </source>
</evidence>
<keyword evidence="4" id="KW-0677">Repeat</keyword>
<dbReference type="GO" id="GO:0008270">
    <property type="term" value="F:zinc ion binding"/>
    <property type="evidence" value="ECO:0007669"/>
    <property type="project" value="UniProtKB-KW"/>
</dbReference>
<proteinExistence type="inferred from homology"/>
<keyword evidence="8" id="KW-0238">DNA-binding</keyword>
<feature type="region of interest" description="Disordered" evidence="12">
    <location>
        <begin position="1"/>
        <end position="144"/>
    </location>
</feature>
<evidence type="ECO:0000313" key="14">
    <source>
        <dbReference type="EMBL" id="KAJ4147817.1"/>
    </source>
</evidence>
<dbReference type="SUPFAM" id="SSF57667">
    <property type="entry name" value="beta-beta-alpha zinc fingers"/>
    <property type="match status" value="1"/>
</dbReference>
<dbReference type="AlphaFoldDB" id="A0A9W8UJ47"/>
<dbReference type="EMBL" id="JAJHUN010000010">
    <property type="protein sequence ID" value="KAJ4147817.1"/>
    <property type="molecule type" value="Genomic_DNA"/>
</dbReference>
<comment type="caution">
    <text evidence="14">The sequence shown here is derived from an EMBL/GenBank/DDBJ whole genome shotgun (WGS) entry which is preliminary data.</text>
</comment>
<keyword evidence="10" id="KW-0539">Nucleus</keyword>
<name>A0A9W8UJ47_AKAMU</name>
<evidence type="ECO:0000256" key="1">
    <source>
        <dbReference type="ARBA" id="ARBA00004123"/>
    </source>
</evidence>
<evidence type="ECO:0000256" key="8">
    <source>
        <dbReference type="ARBA" id="ARBA00023125"/>
    </source>
</evidence>
<comment type="subcellular location">
    <subcellularLocation>
        <location evidence="1">Nucleus</location>
    </subcellularLocation>
</comment>
<keyword evidence="3" id="KW-0479">Metal-binding</keyword>
<comment type="similarity">
    <text evidence="2">Belongs to the krueppel C2H2-type zinc-finger protein family.</text>
</comment>
<dbReference type="SMART" id="SM00355">
    <property type="entry name" value="ZnF_C2H2"/>
    <property type="match status" value="2"/>
</dbReference>
<gene>
    <name evidence="14" type="ORF">LMH87_002319</name>
</gene>
<feature type="compositionally biased region" description="Low complexity" evidence="12">
    <location>
        <begin position="66"/>
        <end position="84"/>
    </location>
</feature>
<feature type="region of interest" description="Disordered" evidence="12">
    <location>
        <begin position="207"/>
        <end position="270"/>
    </location>
</feature>
<evidence type="ECO:0000256" key="9">
    <source>
        <dbReference type="ARBA" id="ARBA00023163"/>
    </source>
</evidence>
<evidence type="ECO:0000256" key="12">
    <source>
        <dbReference type="SAM" id="MobiDB-lite"/>
    </source>
</evidence>
<feature type="domain" description="C2H2-type" evidence="13">
    <location>
        <begin position="352"/>
        <end position="379"/>
    </location>
</feature>
<evidence type="ECO:0000256" key="6">
    <source>
        <dbReference type="ARBA" id="ARBA00022833"/>
    </source>
</evidence>
<dbReference type="PROSITE" id="PS00028">
    <property type="entry name" value="ZINC_FINGER_C2H2_1"/>
    <property type="match status" value="1"/>
</dbReference>
<sequence length="389" mass="41780">MEAITSFSSRRPAAGSLPAFSLPPPNADIPRTDLSSPNLSVHTGSSQTSHHHSSMSNYNFGGSMPGGSSWSNNASNASNGNHGSTDNGDNASGGYPQQSSQGPPGPAQGNNPQGNHHGLPQGQQPLPNSPYARGPMYGSTNNMFNPRTAAADVLQPHSPFDQTQQHYASHDAHAMASTASHHSAIMATSQPSMQPSLGAHSDAYTHVAHSRPNSNPGYYASSGPSQFASYPPAQHSPTQASPSIPSPGARGMGSLPSNMHSYRHPYQSYGQPMNMSGPVMSNMHQPGGQMSIVPGMNHHHQGYGSQMMYNGHHSAPAPQSERPFKCDQCIQSFSRNHDLKRHKRIHLAVKPFPCNFCSKSFSRKDALKRHRLVKGCENKNGEQDERKRD</sequence>
<feature type="compositionally biased region" description="Low complexity" evidence="12">
    <location>
        <begin position="92"/>
        <end position="115"/>
    </location>
</feature>
<dbReference type="GO" id="GO:0043565">
    <property type="term" value="F:sequence-specific DNA binding"/>
    <property type="evidence" value="ECO:0007669"/>
    <property type="project" value="TreeGrafter"/>
</dbReference>
<evidence type="ECO:0000256" key="7">
    <source>
        <dbReference type="ARBA" id="ARBA00023015"/>
    </source>
</evidence>
<dbReference type="KEGG" id="amus:LMH87_002319"/>
<dbReference type="Gene3D" id="3.30.160.60">
    <property type="entry name" value="Classic Zinc Finger"/>
    <property type="match status" value="2"/>
</dbReference>
<dbReference type="PANTHER" id="PTHR24408">
    <property type="entry name" value="ZINC FINGER PROTEIN"/>
    <property type="match status" value="1"/>
</dbReference>
<evidence type="ECO:0000256" key="2">
    <source>
        <dbReference type="ARBA" id="ARBA00006991"/>
    </source>
</evidence>
<dbReference type="Pfam" id="PF00096">
    <property type="entry name" value="zf-C2H2"/>
    <property type="match status" value="2"/>
</dbReference>
<reference evidence="14" key="1">
    <citation type="journal article" date="2023" name="Access Microbiol">
        <title>De-novo genome assembly for Akanthomyces muscarius, a biocontrol agent of insect agricultural pests.</title>
        <authorList>
            <person name="Erdos Z."/>
            <person name="Studholme D.J."/>
            <person name="Raymond B."/>
            <person name="Sharma M."/>
        </authorList>
    </citation>
    <scope>NUCLEOTIDE SEQUENCE</scope>
    <source>
        <strain evidence="14">Ve6</strain>
    </source>
</reference>
<dbReference type="FunFam" id="3.30.160.60:FF:001156">
    <property type="entry name" value="Zinc finger protein 407"/>
    <property type="match status" value="1"/>
</dbReference>
<dbReference type="InterPro" id="IPR013087">
    <property type="entry name" value="Znf_C2H2_type"/>
</dbReference>
<evidence type="ECO:0000256" key="4">
    <source>
        <dbReference type="ARBA" id="ARBA00022737"/>
    </source>
</evidence>
<dbReference type="GeneID" id="80889478"/>
<feature type="domain" description="C2H2-type" evidence="13">
    <location>
        <begin position="324"/>
        <end position="351"/>
    </location>
</feature>
<dbReference type="PROSITE" id="PS50157">
    <property type="entry name" value="ZINC_FINGER_C2H2_2"/>
    <property type="match status" value="2"/>
</dbReference>
<evidence type="ECO:0000256" key="3">
    <source>
        <dbReference type="ARBA" id="ARBA00022723"/>
    </source>
</evidence>
<evidence type="ECO:0000256" key="5">
    <source>
        <dbReference type="ARBA" id="ARBA00022771"/>
    </source>
</evidence>
<evidence type="ECO:0000313" key="15">
    <source>
        <dbReference type="Proteomes" id="UP001144673"/>
    </source>
</evidence>
<keyword evidence="9" id="KW-0804">Transcription</keyword>
<accession>A0A9W8UJ47</accession>
<dbReference type="FunFam" id="3.30.160.60:FF:000065">
    <property type="entry name" value="B-cell CLL/lymphoma 6, member B"/>
    <property type="match status" value="1"/>
</dbReference>